<dbReference type="Pfam" id="PF00130">
    <property type="entry name" value="C1_1"/>
    <property type="match status" value="1"/>
</dbReference>
<evidence type="ECO:0000256" key="5">
    <source>
        <dbReference type="ARBA" id="ARBA00022833"/>
    </source>
</evidence>
<feature type="region of interest" description="Disordered" evidence="8">
    <location>
        <begin position="547"/>
        <end position="580"/>
    </location>
</feature>
<dbReference type="SMART" id="SM00147">
    <property type="entry name" value="RasGEF"/>
    <property type="match status" value="1"/>
</dbReference>
<keyword evidence="2 7" id="KW-0344">Guanine-nucleotide releasing factor</keyword>
<feature type="domain" description="Phorbol-ester/DAG-type" evidence="10">
    <location>
        <begin position="679"/>
        <end position="729"/>
    </location>
</feature>
<evidence type="ECO:0000256" key="6">
    <source>
        <dbReference type="ARBA" id="ARBA00022837"/>
    </source>
</evidence>
<dbReference type="Gene3D" id="1.10.840.10">
    <property type="entry name" value="Ras guanine-nucleotide exchange factors catalytic domain"/>
    <property type="match status" value="1"/>
</dbReference>
<dbReference type="InterPro" id="IPR011992">
    <property type="entry name" value="EF-hand-dom_pair"/>
</dbReference>
<evidence type="ECO:0008006" key="15">
    <source>
        <dbReference type="Google" id="ProtNLM"/>
    </source>
</evidence>
<evidence type="ECO:0000256" key="1">
    <source>
        <dbReference type="ARBA" id="ARBA00009566"/>
    </source>
</evidence>
<protein>
    <recommendedName>
        <fullName evidence="15">Ras guanyl-releasing protein 3</fullName>
    </recommendedName>
</protein>
<dbReference type="PROSITE" id="PS50009">
    <property type="entry name" value="RASGEF_CAT"/>
    <property type="match status" value="1"/>
</dbReference>
<dbReference type="InterPro" id="IPR036964">
    <property type="entry name" value="RASGEF_cat_dom_sf"/>
</dbReference>
<comment type="caution">
    <text evidence="13">The sequence shown here is derived from an EMBL/GenBank/DDBJ whole genome shotgun (WGS) entry which is preliminary data.</text>
</comment>
<dbReference type="InterPro" id="IPR019804">
    <property type="entry name" value="Ras_G-nucl-exch_fac_CS"/>
</dbReference>
<evidence type="ECO:0000256" key="3">
    <source>
        <dbReference type="ARBA" id="ARBA00022723"/>
    </source>
</evidence>
<feature type="region of interest" description="Disordered" evidence="8">
    <location>
        <begin position="891"/>
        <end position="968"/>
    </location>
</feature>
<dbReference type="CDD" id="cd00155">
    <property type="entry name" value="RasGEF"/>
    <property type="match status" value="1"/>
</dbReference>
<dbReference type="PROSITE" id="PS00720">
    <property type="entry name" value="RASGEF"/>
    <property type="match status" value="1"/>
</dbReference>
<dbReference type="InterPro" id="IPR008937">
    <property type="entry name" value="Ras-like_GEF"/>
</dbReference>
<keyword evidence="6" id="KW-0106">Calcium</keyword>
<dbReference type="PANTHER" id="PTHR23113:SF252">
    <property type="entry name" value="RAS GUANYL-RELEASING PROTEIN 3"/>
    <property type="match status" value="1"/>
</dbReference>
<dbReference type="SUPFAM" id="SSF48366">
    <property type="entry name" value="Ras GEF"/>
    <property type="match status" value="1"/>
</dbReference>
<evidence type="ECO:0000256" key="8">
    <source>
        <dbReference type="SAM" id="MobiDB-lite"/>
    </source>
</evidence>
<dbReference type="CDD" id="cd20808">
    <property type="entry name" value="C1_RASGRP"/>
    <property type="match status" value="1"/>
</dbReference>
<feature type="compositionally biased region" description="Polar residues" evidence="8">
    <location>
        <begin position="552"/>
        <end position="576"/>
    </location>
</feature>
<feature type="compositionally biased region" description="Low complexity" evidence="8">
    <location>
        <begin position="772"/>
        <end position="787"/>
    </location>
</feature>
<dbReference type="SUPFAM" id="SSF47473">
    <property type="entry name" value="EF-hand"/>
    <property type="match status" value="1"/>
</dbReference>
<dbReference type="Pfam" id="PF00617">
    <property type="entry name" value="RasGEF"/>
    <property type="match status" value="1"/>
</dbReference>
<feature type="domain" description="N-terminal Ras-GEF" evidence="11">
    <location>
        <begin position="160"/>
        <end position="294"/>
    </location>
</feature>
<feature type="compositionally biased region" description="Polar residues" evidence="8">
    <location>
        <begin position="119"/>
        <end position="133"/>
    </location>
</feature>
<dbReference type="SUPFAM" id="SSF57889">
    <property type="entry name" value="Cysteine-rich domain"/>
    <property type="match status" value="1"/>
</dbReference>
<dbReference type="Proteomes" id="UP000676336">
    <property type="component" value="Unassembled WGS sequence"/>
</dbReference>
<proteinExistence type="inferred from homology"/>
<feature type="compositionally biased region" description="Basic and acidic residues" evidence="8">
    <location>
        <begin position="138"/>
        <end position="152"/>
    </location>
</feature>
<dbReference type="GO" id="GO:0005085">
    <property type="term" value="F:guanyl-nucleotide exchange factor activity"/>
    <property type="evidence" value="ECO:0007669"/>
    <property type="project" value="UniProtKB-KW"/>
</dbReference>
<feature type="domain" description="EF-hand" evidence="12">
    <location>
        <begin position="608"/>
        <end position="643"/>
    </location>
</feature>
<evidence type="ECO:0000256" key="7">
    <source>
        <dbReference type="PROSITE-ProRule" id="PRU00168"/>
    </source>
</evidence>
<keyword evidence="5" id="KW-0862">Zinc</keyword>
<feature type="compositionally biased region" description="Basic and acidic residues" evidence="8">
    <location>
        <begin position="919"/>
        <end position="928"/>
    </location>
</feature>
<name>A0A8S2PCF4_9BILA</name>
<dbReference type="PROSITE" id="PS50222">
    <property type="entry name" value="EF_HAND_2"/>
    <property type="match status" value="2"/>
</dbReference>
<dbReference type="GO" id="GO:0005509">
    <property type="term" value="F:calcium ion binding"/>
    <property type="evidence" value="ECO:0007669"/>
    <property type="project" value="InterPro"/>
</dbReference>
<dbReference type="Pfam" id="PF00618">
    <property type="entry name" value="RasGEF_N"/>
    <property type="match status" value="1"/>
</dbReference>
<feature type="domain" description="Ras-GEF" evidence="9">
    <location>
        <begin position="320"/>
        <end position="551"/>
    </location>
</feature>
<dbReference type="InterPro" id="IPR023578">
    <property type="entry name" value="Ras_GEF_dom_sf"/>
</dbReference>
<dbReference type="Gene3D" id="1.10.238.10">
    <property type="entry name" value="EF-hand"/>
    <property type="match status" value="1"/>
</dbReference>
<dbReference type="SMART" id="SM00229">
    <property type="entry name" value="RasGEFN"/>
    <property type="match status" value="1"/>
</dbReference>
<keyword evidence="4" id="KW-0863">Zinc-finger</keyword>
<evidence type="ECO:0000259" key="10">
    <source>
        <dbReference type="PROSITE" id="PS50081"/>
    </source>
</evidence>
<dbReference type="Gene3D" id="3.30.60.20">
    <property type="match status" value="1"/>
</dbReference>
<feature type="compositionally biased region" description="Basic residues" evidence="8">
    <location>
        <begin position="802"/>
        <end position="816"/>
    </location>
</feature>
<dbReference type="InterPro" id="IPR000651">
    <property type="entry name" value="Ras-like_Gua-exchang_fac_N"/>
</dbReference>
<feature type="compositionally biased region" description="Basic residues" evidence="8">
    <location>
        <begin position="753"/>
        <end position="762"/>
    </location>
</feature>
<organism evidence="13 14">
    <name type="scientific">Rotaria magnacalcarata</name>
    <dbReference type="NCBI Taxonomy" id="392030"/>
    <lineage>
        <taxon>Eukaryota</taxon>
        <taxon>Metazoa</taxon>
        <taxon>Spiralia</taxon>
        <taxon>Gnathifera</taxon>
        <taxon>Rotifera</taxon>
        <taxon>Eurotatoria</taxon>
        <taxon>Bdelloidea</taxon>
        <taxon>Philodinida</taxon>
        <taxon>Philodinidae</taxon>
        <taxon>Rotaria</taxon>
    </lineage>
</organism>
<dbReference type="FunFam" id="1.10.840.10:FF:000003">
    <property type="entry name" value="Ras guanyl-releasing protein 3 isoform 1"/>
    <property type="match status" value="1"/>
</dbReference>
<dbReference type="Pfam" id="PF13202">
    <property type="entry name" value="EF-hand_5"/>
    <property type="match status" value="2"/>
</dbReference>
<evidence type="ECO:0000259" key="9">
    <source>
        <dbReference type="PROSITE" id="PS50009"/>
    </source>
</evidence>
<evidence type="ECO:0000259" key="11">
    <source>
        <dbReference type="PROSITE" id="PS50212"/>
    </source>
</evidence>
<dbReference type="AlphaFoldDB" id="A0A8S2PCF4"/>
<keyword evidence="3" id="KW-0479">Metal-binding</keyword>
<feature type="compositionally biased region" description="Basic and acidic residues" evidence="8">
    <location>
        <begin position="951"/>
        <end position="962"/>
    </location>
</feature>
<dbReference type="SMART" id="SM00109">
    <property type="entry name" value="C1"/>
    <property type="match status" value="1"/>
</dbReference>
<feature type="compositionally biased region" description="Basic and acidic residues" evidence="8">
    <location>
        <begin position="789"/>
        <end position="801"/>
    </location>
</feature>
<dbReference type="Gene3D" id="1.20.870.10">
    <property type="entry name" value="Son of sevenless (SoS) protein Chain: S domain 1"/>
    <property type="match status" value="1"/>
</dbReference>
<feature type="non-terminal residue" evidence="13">
    <location>
        <position position="1"/>
    </location>
</feature>
<dbReference type="InterPro" id="IPR002219">
    <property type="entry name" value="PKC_DAG/PE"/>
</dbReference>
<dbReference type="InterPro" id="IPR046349">
    <property type="entry name" value="C1-like_sf"/>
</dbReference>
<dbReference type="CDD" id="cd06224">
    <property type="entry name" value="REM"/>
    <property type="match status" value="1"/>
</dbReference>
<accession>A0A8S2PCF4</accession>
<dbReference type="PROSITE" id="PS50081">
    <property type="entry name" value="ZF_DAG_PE_2"/>
    <property type="match status" value="1"/>
</dbReference>
<dbReference type="EMBL" id="CAJOBI010005806">
    <property type="protein sequence ID" value="CAF4042906.1"/>
    <property type="molecule type" value="Genomic_DNA"/>
</dbReference>
<sequence length="1048" mass="119696">MNTTSNPQQPVPLSSDETLVSLPTPPVFPLATSSLLTPSLITRSTIVDHRLKSRTGGVDIDTNKLSTTIKRSQAISNIQDLDEDSPVTFEIEPNEHLHLRKKVQLQTNSISISNRTINESISSIDQQQTNSSGCGDESDARSESSEKPPEYLEEEKSILTGIHVKGATLNRLIRVLVDSFQSNGTVIDDSEYPKVFFLMHKWIMESEYLSNMLYDLYRHSSDDYKKAMNANDKRFSKDYQLRICHAYNFWMKNFPMHFDLDRNLKETCAKIKNLIESSGDAEYMKLVDLSQIPSFDWMRQMTVRNQMKNKTVSLGFNNIEPQTLAAQLTYLEWKILRRITFTDYKAYAIKNTLQDNPRLERSIQFFNGLSTWIQCMVLSKMTPKQRAEIIHKFLDVAKYLRELQNFNTCLAVIGGISHSALARLSKTMMCLSPEDIKLLTEMTDLLSSNSNYAQYRKNLSECEGFKIPIIGVHLKDIISLHVALQDRLEYDLINFRKLVQLSITFRTLNNLQESVPPVQPNHDLINLLTLSLDLSYTEDEIYELSLAREPRSSVSSPDQTSRGLHPGETTNDSMSDTYKKKEQVHSPVFADWAAGVSQTIDLQTIQRHVNAMVEAVFTTYDHDRDGYISHTEFEEIAQNFPFIDTFTVLDADQDGMISKTEMRSYFLRAKYHDLKGEFKHDFHETTYFKPAFCVHCTGLLWGLIKQGWKCKDCGINAHRHCKDQVVMECRQKRQHPVNKQGSVSDSRPSRSSFRIRKTRKQKATQTEDPHFSSSTSSSATSENCTSSSDEEHHTINNDKATHHQQWHLRKPSSLKHRKTILSDSNEEYYYTHPPSPPPQQQQQQIAINNSTPSNVIPMAQQLIPRGPLICSDSFEKWNDRSFSWNRSLPQSTLLSSAPSTSAGTSESTTSITTTTTTETKTHEQDKSKSQSFYDQTPFLERNVSDNYEDNDGNHFIESKENDTPSSKHRSIKTTICKDVGLLTSSAFDDNDEHACLTNLQTIQSKINFGSSENLNTKKLSLTESLPSLPEKLDPTQNEIFERLRQAEE</sequence>
<dbReference type="GO" id="GO:0007265">
    <property type="term" value="P:Ras protein signal transduction"/>
    <property type="evidence" value="ECO:0007669"/>
    <property type="project" value="TreeGrafter"/>
</dbReference>
<evidence type="ECO:0000256" key="4">
    <source>
        <dbReference type="ARBA" id="ARBA00022771"/>
    </source>
</evidence>
<feature type="compositionally biased region" description="Low complexity" evidence="8">
    <location>
        <begin position="742"/>
        <end position="752"/>
    </location>
</feature>
<gene>
    <name evidence="13" type="ORF">SMN809_LOCUS14211</name>
</gene>
<feature type="domain" description="EF-hand" evidence="12">
    <location>
        <begin position="644"/>
        <end position="672"/>
    </location>
</feature>
<evidence type="ECO:0000313" key="13">
    <source>
        <dbReference type="EMBL" id="CAF4042906.1"/>
    </source>
</evidence>
<dbReference type="GO" id="GO:0008270">
    <property type="term" value="F:zinc ion binding"/>
    <property type="evidence" value="ECO:0007669"/>
    <property type="project" value="UniProtKB-KW"/>
</dbReference>
<comment type="similarity">
    <text evidence="1">Belongs to the RASGRP family.</text>
</comment>
<dbReference type="PANTHER" id="PTHR23113">
    <property type="entry name" value="GUANINE NUCLEOTIDE EXCHANGE FACTOR"/>
    <property type="match status" value="1"/>
</dbReference>
<feature type="region of interest" description="Disordered" evidence="8">
    <location>
        <begin position="732"/>
        <end position="816"/>
    </location>
</feature>
<dbReference type="GO" id="GO:0005886">
    <property type="term" value="C:plasma membrane"/>
    <property type="evidence" value="ECO:0007669"/>
    <property type="project" value="TreeGrafter"/>
</dbReference>
<dbReference type="InterPro" id="IPR018247">
    <property type="entry name" value="EF_Hand_1_Ca_BS"/>
</dbReference>
<evidence type="ECO:0000256" key="2">
    <source>
        <dbReference type="ARBA" id="ARBA00022658"/>
    </source>
</evidence>
<feature type="region of interest" description="Disordered" evidence="8">
    <location>
        <begin position="119"/>
        <end position="152"/>
    </location>
</feature>
<dbReference type="PROSITE" id="PS00018">
    <property type="entry name" value="EF_HAND_1"/>
    <property type="match status" value="2"/>
</dbReference>
<evidence type="ECO:0000313" key="14">
    <source>
        <dbReference type="Proteomes" id="UP000676336"/>
    </source>
</evidence>
<evidence type="ECO:0000259" key="12">
    <source>
        <dbReference type="PROSITE" id="PS50222"/>
    </source>
</evidence>
<reference evidence="13" key="1">
    <citation type="submission" date="2021-02" db="EMBL/GenBank/DDBJ databases">
        <authorList>
            <person name="Nowell W R."/>
        </authorList>
    </citation>
    <scope>NUCLEOTIDE SEQUENCE</scope>
</reference>
<dbReference type="InterPro" id="IPR002048">
    <property type="entry name" value="EF_hand_dom"/>
</dbReference>
<feature type="compositionally biased region" description="Low complexity" evidence="8">
    <location>
        <begin position="891"/>
        <end position="918"/>
    </location>
</feature>
<dbReference type="InterPro" id="IPR001895">
    <property type="entry name" value="RASGEF_cat_dom"/>
</dbReference>
<dbReference type="SMART" id="SM00054">
    <property type="entry name" value="EFh"/>
    <property type="match status" value="2"/>
</dbReference>
<dbReference type="PROSITE" id="PS00479">
    <property type="entry name" value="ZF_DAG_PE_1"/>
    <property type="match status" value="1"/>
</dbReference>
<dbReference type="PROSITE" id="PS50212">
    <property type="entry name" value="RASGEF_NTER"/>
    <property type="match status" value="1"/>
</dbReference>